<dbReference type="NCBIfam" id="TIGR02772">
    <property type="entry name" value="Ku_bact"/>
    <property type="match status" value="1"/>
</dbReference>
<dbReference type="Proteomes" id="UP000608522">
    <property type="component" value="Unassembled WGS sequence"/>
</dbReference>
<keyword evidence="2 3" id="KW-0233">DNA recombination</keyword>
<reference evidence="7" key="1">
    <citation type="submission" date="2023-07" db="EMBL/GenBank/DDBJ databases">
        <title>Whole genome shotgun sequence of Streptomyces spororaveus NBRC 15456.</title>
        <authorList>
            <person name="Komaki H."/>
            <person name="Tamura T."/>
        </authorList>
    </citation>
    <scope>NUCLEOTIDE SEQUENCE [LARGE SCALE GENOMIC DNA]</scope>
    <source>
        <strain evidence="7">NBRC 15456</strain>
    </source>
</reference>
<evidence type="ECO:0000259" key="5">
    <source>
        <dbReference type="SMART" id="SM00559"/>
    </source>
</evidence>
<gene>
    <name evidence="6" type="primary">ku_1</name>
    <name evidence="3" type="synonym">ku</name>
    <name evidence="6" type="ORF">Sspor_00280</name>
</gene>
<keyword evidence="3" id="KW-0227">DNA damage</keyword>
<dbReference type="EMBL" id="BNED01000001">
    <property type="protein sequence ID" value="GHI74467.1"/>
    <property type="molecule type" value="Genomic_DNA"/>
</dbReference>
<organism evidence="6 7">
    <name type="scientific">Streptomyces spororaveus</name>
    <dbReference type="NCBI Taxonomy" id="284039"/>
    <lineage>
        <taxon>Bacteria</taxon>
        <taxon>Bacillati</taxon>
        <taxon>Actinomycetota</taxon>
        <taxon>Actinomycetes</taxon>
        <taxon>Kitasatosporales</taxon>
        <taxon>Streptomycetaceae</taxon>
        <taxon>Streptomyces</taxon>
    </lineage>
</organism>
<comment type="caution">
    <text evidence="6">The sequence shown here is derived from an EMBL/GenBank/DDBJ whole genome shotgun (WGS) entry which is preliminary data.</text>
</comment>
<evidence type="ECO:0000313" key="6">
    <source>
        <dbReference type="EMBL" id="GHI74467.1"/>
    </source>
</evidence>
<evidence type="ECO:0000313" key="7">
    <source>
        <dbReference type="Proteomes" id="UP000608522"/>
    </source>
</evidence>
<feature type="domain" description="Ku" evidence="5">
    <location>
        <begin position="35"/>
        <end position="166"/>
    </location>
</feature>
<comment type="subunit">
    <text evidence="3">Homodimer. Interacts with LigD.</text>
</comment>
<dbReference type="Gene3D" id="2.40.290.10">
    <property type="match status" value="1"/>
</dbReference>
<feature type="compositionally biased region" description="Basic and acidic residues" evidence="4">
    <location>
        <begin position="238"/>
        <end position="249"/>
    </location>
</feature>
<dbReference type="PANTHER" id="PTHR41251">
    <property type="entry name" value="NON-HOMOLOGOUS END JOINING PROTEIN KU"/>
    <property type="match status" value="1"/>
</dbReference>
<feature type="compositionally biased region" description="Basic residues" evidence="4">
    <location>
        <begin position="265"/>
        <end position="277"/>
    </location>
</feature>
<keyword evidence="1 3" id="KW-0238">DNA-binding</keyword>
<dbReference type="Pfam" id="PF02735">
    <property type="entry name" value="Ku"/>
    <property type="match status" value="1"/>
</dbReference>
<comment type="function">
    <text evidence="3">With LigD forms a non-homologous end joining (NHEJ) DNA repair enzyme, which repairs dsDNA breaks with reduced fidelity. Binds linear dsDNA with 5'- and 3'- overhangs but not closed circular dsDNA nor ssDNA. Recruits and stimulates the ligase activity of LigD.</text>
</comment>
<dbReference type="SUPFAM" id="SSF100939">
    <property type="entry name" value="SPOC domain-like"/>
    <property type="match status" value="1"/>
</dbReference>
<protein>
    <recommendedName>
        <fullName evidence="3">Non-homologous end joining protein Ku</fullName>
    </recommendedName>
</protein>
<keyword evidence="7" id="KW-1185">Reference proteome</keyword>
<evidence type="ECO:0000256" key="3">
    <source>
        <dbReference type="HAMAP-Rule" id="MF_01875"/>
    </source>
</evidence>
<dbReference type="PANTHER" id="PTHR41251:SF1">
    <property type="entry name" value="NON-HOMOLOGOUS END JOINING PROTEIN KU"/>
    <property type="match status" value="1"/>
</dbReference>
<comment type="similarity">
    <text evidence="3">Belongs to the prokaryotic Ku family.</text>
</comment>
<dbReference type="InterPro" id="IPR009187">
    <property type="entry name" value="Prok_Ku"/>
</dbReference>
<feature type="compositionally biased region" description="Low complexity" evidence="4">
    <location>
        <begin position="254"/>
        <end position="264"/>
    </location>
</feature>
<dbReference type="HAMAP" id="MF_01875">
    <property type="entry name" value="Prokaryotic_Ku"/>
    <property type="match status" value="1"/>
</dbReference>
<evidence type="ECO:0000256" key="1">
    <source>
        <dbReference type="ARBA" id="ARBA00023125"/>
    </source>
</evidence>
<accession>A0ABQ3T263</accession>
<proteinExistence type="inferred from homology"/>
<feature type="region of interest" description="Disordered" evidence="4">
    <location>
        <begin position="238"/>
        <end position="285"/>
    </location>
</feature>
<keyword evidence="3" id="KW-0234">DNA repair</keyword>
<name>A0ABQ3T263_9ACTN</name>
<evidence type="ECO:0000256" key="4">
    <source>
        <dbReference type="SAM" id="MobiDB-lite"/>
    </source>
</evidence>
<dbReference type="SMART" id="SM00559">
    <property type="entry name" value="Ku78"/>
    <property type="match status" value="1"/>
</dbReference>
<evidence type="ECO:0000256" key="2">
    <source>
        <dbReference type="ARBA" id="ARBA00023172"/>
    </source>
</evidence>
<feature type="region of interest" description="Disordered" evidence="4">
    <location>
        <begin position="297"/>
        <end position="323"/>
    </location>
</feature>
<dbReference type="InterPro" id="IPR006164">
    <property type="entry name" value="DNA_bd_Ku70/Ku80"/>
</dbReference>
<dbReference type="PIRSF" id="PIRSF006493">
    <property type="entry name" value="Prok_Ku"/>
    <property type="match status" value="1"/>
</dbReference>
<sequence length="323" mass="35040">MGLYTATDSHTIHFHQLQRGTADRIRNRRVNERTGDEVGLADIVKGYDTGGEYVIVEAKELDEIAPGRSRSIDVAGFVDLDTIDPVFFDKTYFLGPRGAQYGKVYALLERALAESNKAGIATFVMRGREYLVALKAEEAEGLLTIHTLHWADELRDPHAEVPDLPGKVEATAAEVKMAMQLIDALAMEWEPESFHDSFREKVEALVKAKAAGETVEKAEPAAQPTGAVDLMEALRASVERARSPKDTGDKAASPGTRAAGGKKAPAAKKRARSGPAHKGRELMSLTKAELYEKAAAAGIPGRSSMNHDQLADALSHTGRRRKA</sequence>
<dbReference type="InterPro" id="IPR016194">
    <property type="entry name" value="SPOC-like_C_dom_sf"/>
</dbReference>